<dbReference type="InterPro" id="IPR050678">
    <property type="entry name" value="DNA_Partitioning_ATPase"/>
</dbReference>
<keyword evidence="1" id="KW-0378">Hydrolase</keyword>
<keyword evidence="2" id="KW-1185">Reference proteome</keyword>
<name>A0A5S9R3L5_MYCVN</name>
<dbReference type="EC" id="3.6.-.-" evidence="1"/>
<dbReference type="PANTHER" id="PTHR13696:SF99">
    <property type="entry name" value="COBYRINIC ACID AC-DIAMIDE SYNTHASE"/>
    <property type="match status" value="1"/>
</dbReference>
<dbReference type="InterPro" id="IPR027417">
    <property type="entry name" value="P-loop_NTPase"/>
</dbReference>
<sequence length="320" mass="35547">MGHDAEHREAYPRNYRVSGGVAESMTTTSVIDAEISPIDLALERLRYPFGRDDDEDSDWGDSLLSSTPEPVLRQALSNLIVTVAAWKGGVGKTEISKEIAWILGAVLVDFDWDRGNATRAWGYRYETRTNAPLLDAFETGRTPRPLKGGEFRADLVPSHPDWMANQPEDEVITRHIEQWSAEWRRPVVIDTHPGGGDSTYGAVAAAHVIVTPVELEVRALEALEGQVEELRAYPLLIVPNVVAAAPKKRVDHLERISKTYDIPVLPPISKYPWLAQRQYRMAVSARKPVPARSRPFVQEVTAVARAVVELAITRSAGESE</sequence>
<protein>
    <submittedName>
        <fullName evidence="1">Chromosome-partitioning ATPase Soj</fullName>
        <ecNumber evidence="1">3.6.-.-</ecNumber>
    </submittedName>
</protein>
<evidence type="ECO:0000313" key="1">
    <source>
        <dbReference type="EMBL" id="CAA0126477.1"/>
    </source>
</evidence>
<evidence type="ECO:0000313" key="2">
    <source>
        <dbReference type="Proteomes" id="UP000430146"/>
    </source>
</evidence>
<dbReference type="Gene3D" id="3.40.50.300">
    <property type="entry name" value="P-loop containing nucleotide triphosphate hydrolases"/>
    <property type="match status" value="1"/>
</dbReference>
<reference evidence="1 2" key="1">
    <citation type="submission" date="2019-11" db="EMBL/GenBank/DDBJ databases">
        <authorList>
            <person name="Holert J."/>
        </authorList>
    </citation>
    <scope>NUCLEOTIDE SEQUENCE [LARGE SCALE GENOMIC DNA]</scope>
    <source>
        <strain evidence="1">BC8_1</strain>
    </source>
</reference>
<dbReference type="EMBL" id="CACSIP010000025">
    <property type="protein sequence ID" value="CAA0126477.1"/>
    <property type="molecule type" value="Genomic_DNA"/>
</dbReference>
<dbReference type="Proteomes" id="UP000430146">
    <property type="component" value="Unassembled WGS sequence"/>
</dbReference>
<accession>A0A5S9R3L5</accession>
<dbReference type="GO" id="GO:0016787">
    <property type="term" value="F:hydrolase activity"/>
    <property type="evidence" value="ECO:0007669"/>
    <property type="project" value="UniProtKB-KW"/>
</dbReference>
<dbReference type="SUPFAM" id="SSF52540">
    <property type="entry name" value="P-loop containing nucleoside triphosphate hydrolases"/>
    <property type="match status" value="1"/>
</dbReference>
<dbReference type="PANTHER" id="PTHR13696">
    <property type="entry name" value="P-LOOP CONTAINING NUCLEOSIDE TRIPHOSPHATE HYDROLASE"/>
    <property type="match status" value="1"/>
</dbReference>
<gene>
    <name evidence="1" type="primary">soj_2</name>
    <name evidence="1" type="ORF">AELLOGFF_04801</name>
</gene>
<proteinExistence type="predicted"/>
<organism evidence="1 2">
    <name type="scientific">Mycolicibacterium vanbaalenii</name>
    <name type="common">Mycobacterium vanbaalenii</name>
    <dbReference type="NCBI Taxonomy" id="110539"/>
    <lineage>
        <taxon>Bacteria</taxon>
        <taxon>Bacillati</taxon>
        <taxon>Actinomycetota</taxon>
        <taxon>Actinomycetes</taxon>
        <taxon>Mycobacteriales</taxon>
        <taxon>Mycobacteriaceae</taxon>
        <taxon>Mycolicibacterium</taxon>
    </lineage>
</organism>
<dbReference type="AlphaFoldDB" id="A0A5S9R3L5"/>